<reference evidence="1" key="1">
    <citation type="journal article" date="2019" name="Philos. Trans. R. Soc. Lond., B, Biol. Sci.">
        <title>Targeted metagenomic recovery of four divergent viruses reveals shared and distinctive characteristics of giant viruses of marine eukaryotes.</title>
        <authorList>
            <person name="Needham D.M."/>
            <person name="Poirier C."/>
            <person name="Hehenberger E."/>
            <person name="Jimenez V."/>
            <person name="Swalwell J.E."/>
            <person name="Santoro A.E."/>
            <person name="Worden A.Z."/>
        </authorList>
    </citation>
    <scope>NUCLEOTIDE SEQUENCE</scope>
    <source>
        <strain evidence="1">OPacV-421</strain>
    </source>
</reference>
<dbReference type="EMBL" id="MN448299">
    <property type="protein sequence ID" value="QFG75123.1"/>
    <property type="molecule type" value="Genomic_DNA"/>
</dbReference>
<evidence type="ECO:0000313" key="1">
    <source>
        <dbReference type="EMBL" id="QFG75123.1"/>
    </source>
</evidence>
<protein>
    <submittedName>
        <fullName evidence="1">Uncharacterized protein</fullName>
    </submittedName>
</protein>
<sequence>MALTRKKDDDSYINKQLDLMTFQGRYMLGEPGPGNVPFQEDVFIRLQKNGANMRTNSLNIENSLLGLNKPLTKDCILYTADNPISYNVQVGNQLPYTEQSRAIMPAWTARNLEQNNFDVLLHDPQRHSMINFEHNNSSRIEEINKYNQRCVS</sequence>
<proteinExistence type="predicted"/>
<name>A0A5J6VM93_9VIRU</name>
<organism evidence="1">
    <name type="scientific">Megaviridae environmental sample</name>
    <dbReference type="NCBI Taxonomy" id="1737588"/>
    <lineage>
        <taxon>Viruses</taxon>
        <taxon>Varidnaviria</taxon>
        <taxon>Bamfordvirae</taxon>
        <taxon>Nucleocytoviricota</taxon>
        <taxon>Megaviricetes</taxon>
        <taxon>Imitervirales</taxon>
        <taxon>Mimiviridae</taxon>
        <taxon>environmental samples</taxon>
    </lineage>
</organism>
<accession>A0A5J6VM93</accession>